<feature type="disulfide bond" evidence="8">
    <location>
        <begin position="542"/>
        <end position="554"/>
    </location>
</feature>
<feature type="active site" description="Proton donor 2" evidence="5">
    <location>
        <position position="517"/>
    </location>
</feature>
<organism evidence="11 12">
    <name type="scientific">Tahibacter soli</name>
    <dbReference type="NCBI Taxonomy" id="2983605"/>
    <lineage>
        <taxon>Bacteria</taxon>
        <taxon>Pseudomonadati</taxon>
        <taxon>Pseudomonadota</taxon>
        <taxon>Gammaproteobacteria</taxon>
        <taxon>Lysobacterales</taxon>
        <taxon>Rhodanobacteraceae</taxon>
        <taxon>Tahibacter</taxon>
    </lineage>
</organism>
<proteinExistence type="predicted"/>
<feature type="active site" description="Proton donor 1" evidence="4">
    <location>
        <position position="517"/>
    </location>
</feature>
<feature type="binding site" evidence="9">
    <location>
        <position position="416"/>
    </location>
    <ligand>
        <name>Zn(2+)</name>
        <dbReference type="ChEBI" id="CHEBI:29105"/>
        <label>2</label>
        <note>catalytic</note>
    </ligand>
</feature>
<dbReference type="PROSITE" id="PS52011">
    <property type="entry name" value="PEPTIDASE_M2"/>
    <property type="match status" value="1"/>
</dbReference>
<keyword evidence="7" id="KW-0862">Zinc</keyword>
<evidence type="ECO:0000256" key="3">
    <source>
        <dbReference type="ARBA" id="ARBA00023180"/>
    </source>
</evidence>
<name>A0A9X3YJF6_9GAMM</name>
<feature type="chain" id="PRO_5040732478" evidence="10">
    <location>
        <begin position="18"/>
        <end position="619"/>
    </location>
</feature>
<keyword evidence="2 8" id="KW-1015">Disulfide bond</keyword>
<feature type="signal peptide" evidence="10">
    <location>
        <begin position="1"/>
        <end position="17"/>
    </location>
</feature>
<keyword evidence="3" id="KW-0325">Glycoprotein</keyword>
<dbReference type="EMBL" id="JAOVZO020000003">
    <property type="protein sequence ID" value="MDC8012245.1"/>
    <property type="molecule type" value="Genomic_DNA"/>
</dbReference>
<evidence type="ECO:0000256" key="8">
    <source>
        <dbReference type="PIRSR" id="PIRSR601548-4"/>
    </source>
</evidence>
<feature type="active site" description="Proton acceptor 2" evidence="5">
    <location>
        <position position="389"/>
    </location>
</feature>
<feature type="binding site" evidence="7">
    <location>
        <position position="388"/>
    </location>
    <ligand>
        <name>Zn(2+)</name>
        <dbReference type="ChEBI" id="CHEBI:29105"/>
        <label>1</label>
        <note>catalytic</note>
    </ligand>
</feature>
<feature type="disulfide bond" evidence="8">
    <location>
        <begin position="156"/>
        <end position="165"/>
    </location>
</feature>
<protein>
    <submittedName>
        <fullName evidence="11">M2 family metallopeptidase</fullName>
    </submittedName>
</protein>
<evidence type="ECO:0000256" key="2">
    <source>
        <dbReference type="ARBA" id="ARBA00023157"/>
    </source>
</evidence>
<dbReference type="Pfam" id="PF01401">
    <property type="entry name" value="Peptidase_M2"/>
    <property type="match status" value="1"/>
</dbReference>
<gene>
    <name evidence="11" type="ORF">OD750_006755</name>
</gene>
<feature type="binding site" evidence="7">
    <location>
        <position position="416"/>
    </location>
    <ligand>
        <name>Zn(2+)</name>
        <dbReference type="ChEBI" id="CHEBI:29105"/>
        <label>1</label>
        <note>catalytic</note>
    </ligand>
</feature>
<dbReference type="Gene3D" id="1.10.1370.30">
    <property type="match status" value="2"/>
</dbReference>
<keyword evidence="12" id="KW-1185">Reference proteome</keyword>
<evidence type="ECO:0000256" key="4">
    <source>
        <dbReference type="PIRSR" id="PIRSR601548-1"/>
    </source>
</evidence>
<evidence type="ECO:0000256" key="5">
    <source>
        <dbReference type="PIRSR" id="PIRSR601548-11"/>
    </source>
</evidence>
<feature type="active site" description="Proton acceptor 1" evidence="4">
    <location>
        <position position="389"/>
    </location>
</feature>
<reference evidence="11" key="1">
    <citation type="submission" date="2023-02" db="EMBL/GenBank/DDBJ databases">
        <title>Tahibacter soli sp. nov. isolated from soil.</title>
        <authorList>
            <person name="Baek J.H."/>
            <person name="Lee J.K."/>
            <person name="Choi D.G."/>
            <person name="Jeon C.O."/>
        </authorList>
    </citation>
    <scope>NUCLEOTIDE SEQUENCE</scope>
    <source>
        <strain evidence="11">BL</strain>
    </source>
</reference>
<dbReference type="PANTHER" id="PTHR10514">
    <property type="entry name" value="ANGIOTENSIN-CONVERTING ENZYME"/>
    <property type="match status" value="1"/>
</dbReference>
<feature type="binding site" evidence="9">
    <location>
        <position position="392"/>
    </location>
    <ligand>
        <name>Zn(2+)</name>
        <dbReference type="ChEBI" id="CHEBI:29105"/>
        <label>2</label>
        <note>catalytic</note>
    </ligand>
</feature>
<evidence type="ECO:0000256" key="6">
    <source>
        <dbReference type="PIRSR" id="PIRSR601548-2"/>
    </source>
</evidence>
<dbReference type="PANTHER" id="PTHR10514:SF27">
    <property type="entry name" value="ANGIOTENSIN-CONVERTING ENZYME"/>
    <property type="match status" value="1"/>
</dbReference>
<dbReference type="InterPro" id="IPR001548">
    <property type="entry name" value="Peptidase_M2"/>
</dbReference>
<dbReference type="PRINTS" id="PR00791">
    <property type="entry name" value="PEPDIPTASEA"/>
</dbReference>
<feature type="binding site" evidence="6">
    <location>
        <position position="526"/>
    </location>
    <ligand>
        <name>chloride</name>
        <dbReference type="ChEBI" id="CHEBI:17996"/>
        <label>1</label>
    </ligand>
</feature>
<feature type="binding site" evidence="6">
    <location>
        <position position="229"/>
    </location>
    <ligand>
        <name>chloride</name>
        <dbReference type="ChEBI" id="CHEBI:17996"/>
        <label>1</label>
    </ligand>
</feature>
<comment type="caution">
    <text evidence="11">The sequence shown here is derived from an EMBL/GenBank/DDBJ whole genome shotgun (WGS) entry which is preliminary data.</text>
</comment>
<dbReference type="Proteomes" id="UP001139971">
    <property type="component" value="Unassembled WGS sequence"/>
</dbReference>
<evidence type="ECO:0000256" key="1">
    <source>
        <dbReference type="ARBA" id="ARBA00022729"/>
    </source>
</evidence>
<dbReference type="GO" id="GO:0008241">
    <property type="term" value="F:peptidyl-dipeptidase activity"/>
    <property type="evidence" value="ECO:0007669"/>
    <property type="project" value="InterPro"/>
</dbReference>
<dbReference type="GO" id="GO:0006508">
    <property type="term" value="P:proteolysis"/>
    <property type="evidence" value="ECO:0007669"/>
    <property type="project" value="InterPro"/>
</dbReference>
<dbReference type="GO" id="GO:0016020">
    <property type="term" value="C:membrane"/>
    <property type="evidence" value="ECO:0007669"/>
    <property type="project" value="InterPro"/>
</dbReference>
<keyword evidence="1 10" id="KW-0732">Signal</keyword>
<feature type="binding site" evidence="9">
    <location>
        <position position="388"/>
    </location>
    <ligand>
        <name>Zn(2+)</name>
        <dbReference type="ChEBI" id="CHEBI:29105"/>
        <label>2</label>
        <note>catalytic</note>
    </ligand>
</feature>
<dbReference type="GO" id="GO:0008237">
    <property type="term" value="F:metallopeptidase activity"/>
    <property type="evidence" value="ECO:0007669"/>
    <property type="project" value="InterPro"/>
</dbReference>
<evidence type="ECO:0000256" key="7">
    <source>
        <dbReference type="PIRSR" id="PIRSR601548-3"/>
    </source>
</evidence>
<evidence type="ECO:0000256" key="10">
    <source>
        <dbReference type="SAM" id="SignalP"/>
    </source>
</evidence>
<dbReference type="SUPFAM" id="SSF55486">
    <property type="entry name" value="Metalloproteases ('zincins'), catalytic domain"/>
    <property type="match status" value="1"/>
</dbReference>
<dbReference type="RefSeq" id="WP_263543493.1">
    <property type="nucleotide sequence ID" value="NZ_JAOVZO020000003.1"/>
</dbReference>
<dbReference type="PROSITE" id="PS51257">
    <property type="entry name" value="PROKAR_LIPOPROTEIN"/>
    <property type="match status" value="1"/>
</dbReference>
<dbReference type="AlphaFoldDB" id="A0A9X3YJF6"/>
<feature type="binding site" evidence="7">
    <location>
        <position position="392"/>
    </location>
    <ligand>
        <name>Zn(2+)</name>
        <dbReference type="ChEBI" id="CHEBI:29105"/>
        <label>1</label>
        <note>catalytic</note>
    </ligand>
</feature>
<accession>A0A9X3YJF6</accession>
<evidence type="ECO:0000313" key="12">
    <source>
        <dbReference type="Proteomes" id="UP001139971"/>
    </source>
</evidence>
<feature type="disulfide bond" evidence="8">
    <location>
        <begin position="357"/>
        <end position="375"/>
    </location>
</feature>
<keyword evidence="7" id="KW-0479">Metal-binding</keyword>
<dbReference type="FunFam" id="1.10.1370.30:FF:000005">
    <property type="entry name" value="Angiotensin-converting enzyme"/>
    <property type="match status" value="1"/>
</dbReference>
<evidence type="ECO:0000256" key="9">
    <source>
        <dbReference type="PIRSR" id="PIRSR601548-8"/>
    </source>
</evidence>
<evidence type="ECO:0000313" key="11">
    <source>
        <dbReference type="EMBL" id="MDC8012245.1"/>
    </source>
</evidence>
<sequence length="619" mass="68765">MKLFRSALALAVTLGLAACQGTPTRAEAGHEARPAGAKPAATAAEADAFIAGVNKEIRDTYREITAAQWVSETYINADTEVLVSKANERNLVRVSKNVEDARKFAGVSGISPATQRGIDLIKLQTAMPAPKDPAKLAELTEIASRLNAAYGSGKSCKDASDPKTCRNLDDLSKVLAEKRDWDLDLEAWTAWHDTARGMRKDYVRFAELVNEGAREIGYGDAGEAWRSGYDMSPADLRKETDRLWSQVKPLYDELQCYARNKLAAKYGAKMPKDGTIPAHITGNMWAQDWSALYPLLQPYPGVSNLDVDAALKRGKYTPEKMAQRAEDFYTSLGFPSLPKSFYTNSQLKRPQDRDVVCHASAWDIDLAGDVRIKMCINPNEEDFRTIYHELGHIYYYLAYNPLPPLFQTGAHDGFHEAIGDTIQLNLTPSYLAQIGLAGNAKANPKAVLNAQMKQALEKIAFLPFGKLIDEWRWGVFDGSITPANYNAAWWELKKKYQGVAPVVARTENDFDPGAKYHVPGNTPYMRYFLAHILQFQFQRSLCEAAGFKGPLHECSVYGNKTAGAKYWAMLQKGASQTWQATLSELTGKGEMDASAILDYFAPLYGYLKEQNRGKDCGWQ</sequence>
<dbReference type="CDD" id="cd06461">
    <property type="entry name" value="M2_ACE"/>
    <property type="match status" value="1"/>
</dbReference>